<dbReference type="EMBL" id="BKCJ010424482">
    <property type="protein sequence ID" value="GFA44072.1"/>
    <property type="molecule type" value="Genomic_DNA"/>
</dbReference>
<sequence length="285" mass="31973">MITQPTDVPLGNNNEVSRTITEPLVLDVTQSHIPNQASTSSHPAPQDRCSRDQHIERVNIIGNPREGMLTKSMVAKLTAASASECLFADFLFEIEPKKVSEALKNPGWIDAMQEELNQFDRNKDNKGISICQEQYTRNLLNKYDIFDSSSVKTPMVPPNNLDSNYAGCNMDRKSISGTYQILGGKLVCWSAKKQHSMVMSSAEAEYVGTAGCCAILHSRTKHIDIRYHFIKDHILKGEIKLHFIPTKYQVADIFTKPLDELAFTRLKAKLGMLIIDESVSMIRDV</sequence>
<accession>A0A699JKU5</accession>
<dbReference type="PANTHER" id="PTHR11439:SF495">
    <property type="entry name" value="REVERSE TRANSCRIPTASE, RNA-DEPENDENT DNA POLYMERASE-RELATED"/>
    <property type="match status" value="1"/>
</dbReference>
<protein>
    <recommendedName>
        <fullName evidence="2">Retrovirus-related Pol polyprotein from transposon TNT 1-94</fullName>
    </recommendedName>
</protein>
<comment type="caution">
    <text evidence="1">The sequence shown here is derived from an EMBL/GenBank/DDBJ whole genome shotgun (WGS) entry which is preliminary data.</text>
</comment>
<evidence type="ECO:0000313" key="1">
    <source>
        <dbReference type="EMBL" id="GFA44072.1"/>
    </source>
</evidence>
<gene>
    <name evidence="1" type="ORF">Tci_616044</name>
</gene>
<dbReference type="AlphaFoldDB" id="A0A699JKU5"/>
<organism evidence="1">
    <name type="scientific">Tanacetum cinerariifolium</name>
    <name type="common">Dalmatian daisy</name>
    <name type="synonym">Chrysanthemum cinerariifolium</name>
    <dbReference type="NCBI Taxonomy" id="118510"/>
    <lineage>
        <taxon>Eukaryota</taxon>
        <taxon>Viridiplantae</taxon>
        <taxon>Streptophyta</taxon>
        <taxon>Embryophyta</taxon>
        <taxon>Tracheophyta</taxon>
        <taxon>Spermatophyta</taxon>
        <taxon>Magnoliopsida</taxon>
        <taxon>eudicotyledons</taxon>
        <taxon>Gunneridae</taxon>
        <taxon>Pentapetalae</taxon>
        <taxon>asterids</taxon>
        <taxon>campanulids</taxon>
        <taxon>Asterales</taxon>
        <taxon>Asteraceae</taxon>
        <taxon>Asteroideae</taxon>
        <taxon>Anthemideae</taxon>
        <taxon>Anthemidinae</taxon>
        <taxon>Tanacetum</taxon>
    </lineage>
</organism>
<name>A0A699JKU5_TANCI</name>
<evidence type="ECO:0008006" key="2">
    <source>
        <dbReference type="Google" id="ProtNLM"/>
    </source>
</evidence>
<dbReference type="CDD" id="cd09272">
    <property type="entry name" value="RNase_HI_RT_Ty1"/>
    <property type="match status" value="1"/>
</dbReference>
<dbReference type="PANTHER" id="PTHR11439">
    <property type="entry name" value="GAG-POL-RELATED RETROTRANSPOSON"/>
    <property type="match status" value="1"/>
</dbReference>
<reference evidence="1" key="1">
    <citation type="journal article" date="2019" name="Sci. Rep.">
        <title>Draft genome of Tanacetum cinerariifolium, the natural source of mosquito coil.</title>
        <authorList>
            <person name="Yamashiro T."/>
            <person name="Shiraishi A."/>
            <person name="Satake H."/>
            <person name="Nakayama K."/>
        </authorList>
    </citation>
    <scope>NUCLEOTIDE SEQUENCE</scope>
</reference>
<proteinExistence type="predicted"/>